<name>A0A6A4V2A9_AMPAM</name>
<accession>A0A6A4V2A9</accession>
<proteinExistence type="predicted"/>
<feature type="compositionally biased region" description="Low complexity" evidence="1">
    <location>
        <begin position="12"/>
        <end position="35"/>
    </location>
</feature>
<evidence type="ECO:0000313" key="2">
    <source>
        <dbReference type="EMBL" id="KAF0287735.1"/>
    </source>
</evidence>
<dbReference type="AlphaFoldDB" id="A0A6A4V2A9"/>
<feature type="compositionally biased region" description="Acidic residues" evidence="1">
    <location>
        <begin position="196"/>
        <end position="207"/>
    </location>
</feature>
<feature type="compositionally biased region" description="Acidic residues" evidence="1">
    <location>
        <begin position="36"/>
        <end position="47"/>
    </location>
</feature>
<dbReference type="OrthoDB" id="6406317at2759"/>
<evidence type="ECO:0000256" key="1">
    <source>
        <dbReference type="SAM" id="MobiDB-lite"/>
    </source>
</evidence>
<feature type="region of interest" description="Disordered" evidence="1">
    <location>
        <begin position="1"/>
        <end position="207"/>
    </location>
</feature>
<sequence>MMWSGVRLRSPAAQVAQEQEAARESSGSPEQPIIISEEEEDEEEEEEVVRASSRGSRQRLASSTEEDEYRSKGVDGQTSHLAAAAAPAATRRRTTLTPMTRPSPSDRPGPSGAACPRSRNPDSGSAARRRRPSGRQRGAEDTRLAALQLELNPPRRSRARVSYAETAVSEGEEGDQDTPGSPGFQPEQLGGSESEPGADDGTDGDAG</sequence>
<dbReference type="Proteomes" id="UP000440578">
    <property type="component" value="Unassembled WGS sequence"/>
</dbReference>
<evidence type="ECO:0000313" key="3">
    <source>
        <dbReference type="Proteomes" id="UP000440578"/>
    </source>
</evidence>
<gene>
    <name evidence="2" type="ORF">FJT64_013854</name>
</gene>
<dbReference type="EMBL" id="VIIS01002170">
    <property type="protein sequence ID" value="KAF0287735.1"/>
    <property type="molecule type" value="Genomic_DNA"/>
</dbReference>
<protein>
    <submittedName>
        <fullName evidence="2">Uncharacterized protein</fullName>
    </submittedName>
</protein>
<organism evidence="2 3">
    <name type="scientific">Amphibalanus amphitrite</name>
    <name type="common">Striped barnacle</name>
    <name type="synonym">Balanus amphitrite</name>
    <dbReference type="NCBI Taxonomy" id="1232801"/>
    <lineage>
        <taxon>Eukaryota</taxon>
        <taxon>Metazoa</taxon>
        <taxon>Ecdysozoa</taxon>
        <taxon>Arthropoda</taxon>
        <taxon>Crustacea</taxon>
        <taxon>Multicrustacea</taxon>
        <taxon>Cirripedia</taxon>
        <taxon>Thoracica</taxon>
        <taxon>Thoracicalcarea</taxon>
        <taxon>Balanomorpha</taxon>
        <taxon>Balanoidea</taxon>
        <taxon>Balanidae</taxon>
        <taxon>Amphibalaninae</taxon>
        <taxon>Amphibalanus</taxon>
    </lineage>
</organism>
<reference evidence="2 3" key="1">
    <citation type="submission" date="2019-07" db="EMBL/GenBank/DDBJ databases">
        <title>Draft genome assembly of a fouling barnacle, Amphibalanus amphitrite (Darwin, 1854): The first reference genome for Thecostraca.</title>
        <authorList>
            <person name="Kim W."/>
        </authorList>
    </citation>
    <scope>NUCLEOTIDE SEQUENCE [LARGE SCALE GENOMIC DNA]</scope>
    <source>
        <strain evidence="2">SNU_AA5</strain>
        <tissue evidence="2">Soma without cirri and trophi</tissue>
    </source>
</reference>
<keyword evidence="3" id="KW-1185">Reference proteome</keyword>
<feature type="compositionally biased region" description="Low complexity" evidence="1">
    <location>
        <begin position="82"/>
        <end position="112"/>
    </location>
</feature>
<comment type="caution">
    <text evidence="2">The sequence shown here is derived from an EMBL/GenBank/DDBJ whole genome shotgun (WGS) entry which is preliminary data.</text>
</comment>
<feature type="compositionally biased region" description="Polar residues" evidence="1">
    <location>
        <begin position="53"/>
        <end position="63"/>
    </location>
</feature>